<organism evidence="1">
    <name type="scientific">marine sediment metagenome</name>
    <dbReference type="NCBI Taxonomy" id="412755"/>
    <lineage>
        <taxon>unclassified sequences</taxon>
        <taxon>metagenomes</taxon>
        <taxon>ecological metagenomes</taxon>
    </lineage>
</organism>
<dbReference type="EMBL" id="LAZR01000213">
    <property type="protein sequence ID" value="KKN81564.1"/>
    <property type="molecule type" value="Genomic_DNA"/>
</dbReference>
<name>A0A0F9TQE0_9ZZZZ</name>
<gene>
    <name evidence="1" type="ORF">LCGC14_0318230</name>
</gene>
<proteinExistence type="predicted"/>
<evidence type="ECO:0000313" key="1">
    <source>
        <dbReference type="EMBL" id="KKN81564.1"/>
    </source>
</evidence>
<dbReference type="AlphaFoldDB" id="A0A0F9TQE0"/>
<accession>A0A0F9TQE0</accession>
<protein>
    <submittedName>
        <fullName evidence="1">Uncharacterized protein</fullName>
    </submittedName>
</protein>
<reference evidence="1" key="1">
    <citation type="journal article" date="2015" name="Nature">
        <title>Complex archaea that bridge the gap between prokaryotes and eukaryotes.</title>
        <authorList>
            <person name="Spang A."/>
            <person name="Saw J.H."/>
            <person name="Jorgensen S.L."/>
            <person name="Zaremba-Niedzwiedzka K."/>
            <person name="Martijn J."/>
            <person name="Lind A.E."/>
            <person name="van Eijk R."/>
            <person name="Schleper C."/>
            <person name="Guy L."/>
            <person name="Ettema T.J."/>
        </authorList>
    </citation>
    <scope>NUCLEOTIDE SEQUENCE</scope>
</reference>
<sequence>MPNHVTIGYRIWVFLRGMYDEDPHVEIEGQNQRCPRCNAPNGHRMHSKGPHAFICIGCGKLAIVVPAMKRR</sequence>
<comment type="caution">
    <text evidence="1">The sequence shown here is derived from an EMBL/GenBank/DDBJ whole genome shotgun (WGS) entry which is preliminary data.</text>
</comment>